<evidence type="ECO:0000313" key="3">
    <source>
        <dbReference type="Proteomes" id="UP001501295"/>
    </source>
</evidence>
<gene>
    <name evidence="2" type="ORF">GCM10025780_16080</name>
</gene>
<dbReference type="EMBL" id="BAABLM010000002">
    <property type="protein sequence ID" value="GAA4672642.1"/>
    <property type="molecule type" value="Genomic_DNA"/>
</dbReference>
<keyword evidence="1" id="KW-1133">Transmembrane helix</keyword>
<reference evidence="3" key="1">
    <citation type="journal article" date="2019" name="Int. J. Syst. Evol. Microbiol.">
        <title>The Global Catalogue of Microorganisms (GCM) 10K type strain sequencing project: providing services to taxonomists for standard genome sequencing and annotation.</title>
        <authorList>
            <consortium name="The Broad Institute Genomics Platform"/>
            <consortium name="The Broad Institute Genome Sequencing Center for Infectious Disease"/>
            <person name="Wu L."/>
            <person name="Ma J."/>
        </authorList>
    </citation>
    <scope>NUCLEOTIDE SEQUENCE [LARGE SCALE GENOMIC DNA]</scope>
    <source>
        <strain evidence="3">JCM 18956</strain>
    </source>
</reference>
<organism evidence="2 3">
    <name type="scientific">Frondihabitans cladoniiphilus</name>
    <dbReference type="NCBI Taxonomy" id="715785"/>
    <lineage>
        <taxon>Bacteria</taxon>
        <taxon>Bacillati</taxon>
        <taxon>Actinomycetota</taxon>
        <taxon>Actinomycetes</taxon>
        <taxon>Micrococcales</taxon>
        <taxon>Microbacteriaceae</taxon>
        <taxon>Frondihabitans</taxon>
    </lineage>
</organism>
<protein>
    <recommendedName>
        <fullName evidence="4">Multidrug ABC transporter ATPase</fullName>
    </recommendedName>
</protein>
<feature type="transmembrane region" description="Helical" evidence="1">
    <location>
        <begin position="60"/>
        <end position="82"/>
    </location>
</feature>
<accession>A0ABP8VTX7</accession>
<keyword evidence="3" id="KW-1185">Reference proteome</keyword>
<sequence length="96" mass="10535">MSVPKQTVTRQRPEGIRRIERAVGYAAVSVVGLGFVCVIITIVAALAFDVKDHTTGIWPTITFLPILAFPIGILLIIAYLVTSVVRRSRDNKEASR</sequence>
<feature type="transmembrane region" description="Helical" evidence="1">
    <location>
        <begin position="22"/>
        <end position="48"/>
    </location>
</feature>
<evidence type="ECO:0000313" key="2">
    <source>
        <dbReference type="EMBL" id="GAA4672642.1"/>
    </source>
</evidence>
<keyword evidence="1" id="KW-0812">Transmembrane</keyword>
<evidence type="ECO:0000256" key="1">
    <source>
        <dbReference type="SAM" id="Phobius"/>
    </source>
</evidence>
<evidence type="ECO:0008006" key="4">
    <source>
        <dbReference type="Google" id="ProtNLM"/>
    </source>
</evidence>
<proteinExistence type="predicted"/>
<dbReference type="Proteomes" id="UP001501295">
    <property type="component" value="Unassembled WGS sequence"/>
</dbReference>
<name>A0ABP8VTX7_9MICO</name>
<keyword evidence="1" id="KW-0472">Membrane</keyword>
<comment type="caution">
    <text evidence="2">The sequence shown here is derived from an EMBL/GenBank/DDBJ whole genome shotgun (WGS) entry which is preliminary data.</text>
</comment>